<proteinExistence type="predicted"/>
<comment type="caution">
    <text evidence="1">The sequence shown here is derived from an EMBL/GenBank/DDBJ whole genome shotgun (WGS) entry which is preliminary data.</text>
</comment>
<name>A0ABR3GE31_9PEZI</name>
<protein>
    <submittedName>
        <fullName evidence="1">Uncharacterized protein</fullName>
    </submittedName>
</protein>
<dbReference type="Proteomes" id="UP001447188">
    <property type="component" value="Unassembled WGS sequence"/>
</dbReference>
<reference evidence="1 2" key="1">
    <citation type="submission" date="2024-02" db="EMBL/GenBank/DDBJ databases">
        <title>Discinaceae phylogenomics.</title>
        <authorList>
            <person name="Dirks A.C."/>
            <person name="James T.Y."/>
        </authorList>
    </citation>
    <scope>NUCLEOTIDE SEQUENCE [LARGE SCALE GENOMIC DNA]</scope>
    <source>
        <strain evidence="1 2">ACD0624</strain>
    </source>
</reference>
<sequence length="282" mass="31769">MPILWTICHQVAYFHDLFVDKVTATSVDPTCAKVLQKNLMFKMSEEALIIAGEFADLVHGYLVVLELGQRFDPNWSIESSTAFKILRQYTGPESVKLFGTRIGAKLNCGEVYRPPHVPSSRHASKGPMQGISAEENDLIVKGITYKIGDWNKAIARFIRKFDPYCLQVAVQLMLETANRLRKAAEGVIKLVERTYRIALGMRPIEGTSEAEMVYLAIVKEHGTDLKAEVKMGLENVVSRAGSQLELMLERTAVRGKTMRQLSEQTVPAGRRMSMDVEEWYTQ</sequence>
<keyword evidence="2" id="KW-1185">Reference proteome</keyword>
<accession>A0ABR3GE31</accession>
<dbReference type="EMBL" id="JBBBZM010000106">
    <property type="protein sequence ID" value="KAL0634045.1"/>
    <property type="molecule type" value="Genomic_DNA"/>
</dbReference>
<evidence type="ECO:0000313" key="2">
    <source>
        <dbReference type="Proteomes" id="UP001447188"/>
    </source>
</evidence>
<evidence type="ECO:0000313" key="1">
    <source>
        <dbReference type="EMBL" id="KAL0634045.1"/>
    </source>
</evidence>
<organism evidence="1 2">
    <name type="scientific">Discina gigas</name>
    <dbReference type="NCBI Taxonomy" id="1032678"/>
    <lineage>
        <taxon>Eukaryota</taxon>
        <taxon>Fungi</taxon>
        <taxon>Dikarya</taxon>
        <taxon>Ascomycota</taxon>
        <taxon>Pezizomycotina</taxon>
        <taxon>Pezizomycetes</taxon>
        <taxon>Pezizales</taxon>
        <taxon>Discinaceae</taxon>
        <taxon>Discina</taxon>
    </lineage>
</organism>
<gene>
    <name evidence="1" type="ORF">Q9L58_007063</name>
</gene>